<name>A0A8J2XN61_9GAMM</name>
<dbReference type="InterPro" id="IPR016898">
    <property type="entry name" value="Polyphosphate_phosphotransfera"/>
</dbReference>
<organism evidence="6 7">
    <name type="scientific">Neiella marina</name>
    <dbReference type="NCBI Taxonomy" id="508461"/>
    <lineage>
        <taxon>Bacteria</taxon>
        <taxon>Pseudomonadati</taxon>
        <taxon>Pseudomonadota</taxon>
        <taxon>Gammaproteobacteria</taxon>
        <taxon>Alteromonadales</taxon>
        <taxon>Echinimonadaceae</taxon>
        <taxon>Neiella</taxon>
    </lineage>
</organism>
<keyword evidence="2 4" id="KW-0808">Transferase</keyword>
<dbReference type="RefSeq" id="WP_087504584.1">
    <property type="nucleotide sequence ID" value="NZ_BMDX01000002.1"/>
</dbReference>
<dbReference type="SUPFAM" id="SSF52540">
    <property type="entry name" value="P-loop containing nucleoside triphosphate hydrolases"/>
    <property type="match status" value="1"/>
</dbReference>
<dbReference type="InterPro" id="IPR027417">
    <property type="entry name" value="P-loop_NTPase"/>
</dbReference>
<evidence type="ECO:0000259" key="5">
    <source>
        <dbReference type="Pfam" id="PF03976"/>
    </source>
</evidence>
<evidence type="ECO:0000256" key="4">
    <source>
        <dbReference type="RuleBase" id="RU369062"/>
    </source>
</evidence>
<dbReference type="NCBIfam" id="TIGR03707">
    <property type="entry name" value="PPK2_P_aer"/>
    <property type="match status" value="1"/>
</dbReference>
<comment type="function">
    <text evidence="4">Uses inorganic polyphosphate (polyP) as a donor to convert GDP to GTP or ADP to ATP.</text>
</comment>
<accession>A0A8J2XN61</accession>
<dbReference type="PANTHER" id="PTHR34383:SF1">
    <property type="entry name" value="ADP-POLYPHOSPHATE PHOSPHOTRANSFERASE"/>
    <property type="match status" value="1"/>
</dbReference>
<evidence type="ECO:0000313" key="6">
    <source>
        <dbReference type="EMBL" id="GGA65869.1"/>
    </source>
</evidence>
<evidence type="ECO:0000313" key="7">
    <source>
        <dbReference type="Proteomes" id="UP000619743"/>
    </source>
</evidence>
<sequence>MEGDKKQKQLPKLDKKKYEDELARLQVELVHLQEWVKTQGLKVAVIFEGRDASGKGGTIKRITEKLNPRVCRVVALGVPTERERSQWYFQRYVQHLPAAGEIVLFDRSWYNRAGVERVMGFCSDEEYDEFMRSCPEFERMLTRSGIVLIKYWFSVSDEEQEKRFQERIKNPIKRWKFSPMDLESRAKWAEYSAAKDDMFKYTDTKQSPWFVVQSDDKRRLRLNCISHFIQQIPYKKIKYDTIKLPKIDKSGYVRAPHSDQTIVPDVF</sequence>
<dbReference type="OrthoDB" id="9775224at2"/>
<dbReference type="InterPro" id="IPR022488">
    <property type="entry name" value="PPK2-related"/>
</dbReference>
<dbReference type="GO" id="GO:0006793">
    <property type="term" value="P:phosphorus metabolic process"/>
    <property type="evidence" value="ECO:0007669"/>
    <property type="project" value="InterPro"/>
</dbReference>
<dbReference type="Gene3D" id="3.40.50.300">
    <property type="entry name" value="P-loop containing nucleotide triphosphate hydrolases"/>
    <property type="match status" value="1"/>
</dbReference>
<dbReference type="Pfam" id="PF03976">
    <property type="entry name" value="PPK2"/>
    <property type="match status" value="1"/>
</dbReference>
<gene>
    <name evidence="6" type="ORF">GCM10011369_04250</name>
</gene>
<feature type="domain" description="Polyphosphate kinase-2-related" evidence="5">
    <location>
        <begin position="12"/>
        <end position="238"/>
    </location>
</feature>
<dbReference type="EMBL" id="BMDX01000002">
    <property type="protein sequence ID" value="GGA65869.1"/>
    <property type="molecule type" value="Genomic_DNA"/>
</dbReference>
<dbReference type="PANTHER" id="PTHR34383">
    <property type="entry name" value="POLYPHOSPHATE:AMP PHOSPHOTRANSFERASE-RELATED"/>
    <property type="match status" value="1"/>
</dbReference>
<keyword evidence="7" id="KW-1185">Reference proteome</keyword>
<comment type="caution">
    <text evidence="6">The sequence shown here is derived from an EMBL/GenBank/DDBJ whole genome shotgun (WGS) entry which is preliminary data.</text>
</comment>
<proteinExistence type="inferred from homology"/>
<dbReference type="InterPro" id="IPR022486">
    <property type="entry name" value="PPK2_PA0141"/>
</dbReference>
<evidence type="ECO:0000256" key="1">
    <source>
        <dbReference type="ARBA" id="ARBA00009924"/>
    </source>
</evidence>
<dbReference type="Proteomes" id="UP000619743">
    <property type="component" value="Unassembled WGS sequence"/>
</dbReference>
<dbReference type="AlphaFoldDB" id="A0A8J2XN61"/>
<dbReference type="EC" id="2.7.4.-" evidence="4"/>
<evidence type="ECO:0000256" key="3">
    <source>
        <dbReference type="ARBA" id="ARBA00022777"/>
    </source>
</evidence>
<comment type="subunit">
    <text evidence="4">Homotetramer.</text>
</comment>
<dbReference type="PIRSF" id="PIRSF028756">
    <property type="entry name" value="PPK2_prd"/>
    <property type="match status" value="1"/>
</dbReference>
<evidence type="ECO:0000256" key="2">
    <source>
        <dbReference type="ARBA" id="ARBA00022679"/>
    </source>
</evidence>
<protein>
    <recommendedName>
        <fullName evidence="4">ADP/GDP-polyphosphate phosphotransferase</fullName>
        <ecNumber evidence="4">2.7.4.-</ecNumber>
    </recommendedName>
    <alternativeName>
        <fullName evidence="4">Polyphosphate kinase PPK2</fullName>
    </alternativeName>
</protein>
<comment type="similarity">
    <text evidence="1 4">Belongs to the polyphosphate kinase 2 (PPK2) family. Class I subfamily.</text>
</comment>
<dbReference type="GO" id="GO:0008976">
    <property type="term" value="F:polyphosphate kinase activity"/>
    <property type="evidence" value="ECO:0007669"/>
    <property type="project" value="UniProtKB-UniRule"/>
</dbReference>
<keyword evidence="3 4" id="KW-0418">Kinase</keyword>
<reference evidence="7" key="1">
    <citation type="journal article" date="2019" name="Int. J. Syst. Evol. Microbiol.">
        <title>The Global Catalogue of Microorganisms (GCM) 10K type strain sequencing project: providing services to taxonomists for standard genome sequencing and annotation.</title>
        <authorList>
            <consortium name="The Broad Institute Genomics Platform"/>
            <consortium name="The Broad Institute Genome Sequencing Center for Infectious Disease"/>
            <person name="Wu L."/>
            <person name="Ma J."/>
        </authorList>
    </citation>
    <scope>NUCLEOTIDE SEQUENCE [LARGE SCALE GENOMIC DNA]</scope>
    <source>
        <strain evidence="7">CGMCC 1.10130</strain>
    </source>
</reference>